<dbReference type="GeneID" id="66073708"/>
<dbReference type="AlphaFoldDB" id="A0A9P7UYY3"/>
<reference evidence="2" key="1">
    <citation type="journal article" date="2021" name="Genome Biol. Evol.">
        <title>The assembled and annotated genome of the fairy-ring fungus Marasmius oreades.</title>
        <authorList>
            <person name="Hiltunen M."/>
            <person name="Ament-Velasquez S.L."/>
            <person name="Johannesson H."/>
        </authorList>
    </citation>
    <scope>NUCLEOTIDE SEQUENCE</scope>
    <source>
        <strain evidence="2">03SP1</strain>
    </source>
</reference>
<dbReference type="Proteomes" id="UP001049176">
    <property type="component" value="Chromosome 2"/>
</dbReference>
<keyword evidence="3" id="KW-1185">Reference proteome</keyword>
<protein>
    <submittedName>
        <fullName evidence="2">Uncharacterized protein</fullName>
    </submittedName>
</protein>
<evidence type="ECO:0000313" key="3">
    <source>
        <dbReference type="Proteomes" id="UP001049176"/>
    </source>
</evidence>
<sequence length="175" mass="19818">MSSSLRRVPSPARIIRRYASSANSNPKKSSFLTPEKKRALISLYHQSDTFITPENLSDRIDQAFLKRSVVRTQLNRYDMEGLIKDQRVAPKFSEWARDRRGSVGVGGEWSGSTTPREWRVIEALYGVDASDTSHAMPGQEALEDFSESEDSLEIDKEERLRNGSSDLNSPRNARI</sequence>
<feature type="region of interest" description="Disordered" evidence="1">
    <location>
        <begin position="141"/>
        <end position="175"/>
    </location>
</feature>
<dbReference type="RefSeq" id="XP_043013736.1">
    <property type="nucleotide sequence ID" value="XM_043149132.1"/>
</dbReference>
<dbReference type="OrthoDB" id="5597211at2759"/>
<comment type="caution">
    <text evidence="2">The sequence shown here is derived from an EMBL/GenBank/DDBJ whole genome shotgun (WGS) entry which is preliminary data.</text>
</comment>
<dbReference type="EMBL" id="CM032182">
    <property type="protein sequence ID" value="KAG7097266.1"/>
    <property type="molecule type" value="Genomic_DNA"/>
</dbReference>
<dbReference type="KEGG" id="more:E1B28_004632"/>
<accession>A0A9P7UYY3</accession>
<evidence type="ECO:0000313" key="2">
    <source>
        <dbReference type="EMBL" id="KAG7097266.1"/>
    </source>
</evidence>
<organism evidence="2 3">
    <name type="scientific">Marasmius oreades</name>
    <name type="common">fairy-ring Marasmius</name>
    <dbReference type="NCBI Taxonomy" id="181124"/>
    <lineage>
        <taxon>Eukaryota</taxon>
        <taxon>Fungi</taxon>
        <taxon>Dikarya</taxon>
        <taxon>Basidiomycota</taxon>
        <taxon>Agaricomycotina</taxon>
        <taxon>Agaricomycetes</taxon>
        <taxon>Agaricomycetidae</taxon>
        <taxon>Agaricales</taxon>
        <taxon>Marasmiineae</taxon>
        <taxon>Marasmiaceae</taxon>
        <taxon>Marasmius</taxon>
    </lineage>
</organism>
<feature type="compositionally biased region" description="Polar residues" evidence="1">
    <location>
        <begin position="162"/>
        <end position="175"/>
    </location>
</feature>
<proteinExistence type="predicted"/>
<evidence type="ECO:0000256" key="1">
    <source>
        <dbReference type="SAM" id="MobiDB-lite"/>
    </source>
</evidence>
<feature type="compositionally biased region" description="Acidic residues" evidence="1">
    <location>
        <begin position="141"/>
        <end position="152"/>
    </location>
</feature>
<gene>
    <name evidence="2" type="ORF">E1B28_004632</name>
</gene>
<name>A0A9P7UYY3_9AGAR</name>